<evidence type="ECO:0000256" key="6">
    <source>
        <dbReference type="ARBA" id="ARBA00022448"/>
    </source>
</evidence>
<dbReference type="EMBL" id="CP146016">
    <property type="protein sequence ID" value="WWQ60833.1"/>
    <property type="molecule type" value="Genomic_DNA"/>
</dbReference>
<dbReference type="InterPro" id="IPR017721">
    <property type="entry name" value="IorA"/>
</dbReference>
<keyword evidence="12 16" id="KW-0411">Iron-sulfur</keyword>
<evidence type="ECO:0000313" key="20">
    <source>
        <dbReference type="Proteomes" id="UP001432202"/>
    </source>
</evidence>
<feature type="binding site" evidence="17">
    <location>
        <position position="551"/>
    </location>
    <ligand>
        <name>[4Fe-4S] cluster</name>
        <dbReference type="ChEBI" id="CHEBI:49883"/>
        <label>1</label>
    </ligand>
</feature>
<dbReference type="SUPFAM" id="SSF54862">
    <property type="entry name" value="4Fe-4S ferredoxins"/>
    <property type="match status" value="1"/>
</dbReference>
<dbReference type="CDD" id="cd02008">
    <property type="entry name" value="TPP_IOR_alpha"/>
    <property type="match status" value="1"/>
</dbReference>
<evidence type="ECO:0000313" key="19">
    <source>
        <dbReference type="EMBL" id="WWQ60833.1"/>
    </source>
</evidence>
<dbReference type="Gene3D" id="3.40.50.920">
    <property type="match status" value="1"/>
</dbReference>
<feature type="binding site" evidence="17">
    <location>
        <position position="563"/>
    </location>
    <ligand>
        <name>[4Fe-4S] cluster</name>
        <dbReference type="ChEBI" id="CHEBI:49883"/>
        <label>2</label>
    </ligand>
</feature>
<feature type="domain" description="4Fe-4S ferredoxin-type" evidence="18">
    <location>
        <begin position="572"/>
        <end position="601"/>
    </location>
</feature>
<dbReference type="PROSITE" id="PS00198">
    <property type="entry name" value="4FE4S_FER_1"/>
    <property type="match status" value="1"/>
</dbReference>
<dbReference type="Gene3D" id="3.40.50.970">
    <property type="match status" value="2"/>
</dbReference>
<dbReference type="GO" id="GO:0046872">
    <property type="term" value="F:metal ion binding"/>
    <property type="evidence" value="ECO:0007669"/>
    <property type="project" value="UniProtKB-UniRule"/>
</dbReference>
<name>A0AAX4L0X5_9CREN</name>
<dbReference type="InterPro" id="IPR011766">
    <property type="entry name" value="TPP_enzyme_TPP-bd"/>
</dbReference>
<keyword evidence="11 16" id="KW-0408">Iron</keyword>
<evidence type="ECO:0000256" key="14">
    <source>
        <dbReference type="ARBA" id="ARBA00048332"/>
    </source>
</evidence>
<dbReference type="GO" id="GO:0047553">
    <property type="term" value="F:2-oxoglutarate synthase activity"/>
    <property type="evidence" value="ECO:0007669"/>
    <property type="project" value="UniProtKB-ARBA"/>
</dbReference>
<comment type="subunit">
    <text evidence="3 16">Heterodimer of the IorA and IorB subunits.</text>
</comment>
<dbReference type="FunFam" id="3.40.50.970:FF:000039">
    <property type="entry name" value="Indolepyruvate oxidoreductase subunit IorA"/>
    <property type="match status" value="1"/>
</dbReference>
<evidence type="ECO:0000256" key="5">
    <source>
        <dbReference type="ARBA" id="ARBA00017710"/>
    </source>
</evidence>
<dbReference type="Pfam" id="PF13237">
    <property type="entry name" value="Fer4_10"/>
    <property type="match status" value="1"/>
</dbReference>
<dbReference type="SUPFAM" id="SSF52518">
    <property type="entry name" value="Thiamin diphosphate-binding fold (THDP-binding)"/>
    <property type="match status" value="2"/>
</dbReference>
<feature type="binding site" evidence="17">
    <location>
        <position position="584"/>
    </location>
    <ligand>
        <name>[4Fe-4S] cluster</name>
        <dbReference type="ChEBI" id="CHEBI:49883"/>
        <label>2</label>
    </ligand>
</feature>
<feature type="binding site" evidence="17">
    <location>
        <position position="591"/>
    </location>
    <ligand>
        <name>[4Fe-4S] cluster</name>
        <dbReference type="ChEBI" id="CHEBI:49883"/>
        <label>1</label>
    </ligand>
</feature>
<dbReference type="Pfam" id="PF02775">
    <property type="entry name" value="TPP_enzyme_C"/>
    <property type="match status" value="1"/>
</dbReference>
<evidence type="ECO:0000256" key="8">
    <source>
        <dbReference type="ARBA" id="ARBA00022723"/>
    </source>
</evidence>
<dbReference type="CDD" id="cd07034">
    <property type="entry name" value="TPP_PYR_PFOR_IOR-alpha_like"/>
    <property type="match status" value="1"/>
</dbReference>
<evidence type="ECO:0000256" key="11">
    <source>
        <dbReference type="ARBA" id="ARBA00023004"/>
    </source>
</evidence>
<dbReference type="EC" id="1.2.7.8" evidence="16"/>
<comment type="subunit">
    <text evidence="4">Heterodimer composed of an alpha and a beta subunit.</text>
</comment>
<feature type="binding site" evidence="17">
    <location>
        <position position="557"/>
    </location>
    <ligand>
        <name>[4Fe-4S] cluster</name>
        <dbReference type="ChEBI" id="CHEBI:49883"/>
        <label>1</label>
    </ligand>
</feature>
<dbReference type="InterPro" id="IPR017896">
    <property type="entry name" value="4Fe4S_Fe-S-bd"/>
</dbReference>
<keyword evidence="6 16" id="KW-0813">Transport</keyword>
<feature type="binding site" evidence="17">
    <location>
        <position position="581"/>
    </location>
    <ligand>
        <name>[4Fe-4S] cluster</name>
        <dbReference type="ChEBI" id="CHEBI:49883"/>
        <label>2</label>
    </ligand>
</feature>
<dbReference type="GO" id="GO:0018491">
    <property type="term" value="F:2-oxobutyrate synthase activity"/>
    <property type="evidence" value="ECO:0007669"/>
    <property type="project" value="UniProtKB-ARBA"/>
</dbReference>
<dbReference type="GO" id="GO:0030976">
    <property type="term" value="F:thiamine pyrophosphate binding"/>
    <property type="evidence" value="ECO:0007669"/>
    <property type="project" value="InterPro"/>
</dbReference>
<protein>
    <recommendedName>
        <fullName evidence="5 16">Indolepyruvate oxidoreductase subunit IorA</fullName>
        <shortName evidence="16">IOR</shortName>
        <ecNumber evidence="16">1.2.7.8</ecNumber>
    </recommendedName>
    <alternativeName>
        <fullName evidence="13 16">Indolepyruvate ferredoxin oxidoreductase subunit alpha</fullName>
    </alternativeName>
</protein>
<dbReference type="Pfam" id="PF01855">
    <property type="entry name" value="POR_N"/>
    <property type="match status" value="1"/>
</dbReference>
<comment type="function">
    <text evidence="2">Catalyzes the coenzyme A-dependent oxidative decarboxylation of different 2-oxoacids such as 2-oxoglutarate, pyruvate and 2-oxobutyrate to form their CoA derivatives.</text>
</comment>
<comment type="catalytic activity">
    <reaction evidence="15">
        <text>a 2-oxocarboxylate + 2 oxidized [2Fe-2S]-[ferredoxin] + CoA = an acyl-CoA + 2 reduced [2Fe-2S]-[ferredoxin] + CO2 + H(+)</text>
        <dbReference type="Rhea" id="RHEA:42316"/>
        <dbReference type="Rhea" id="RHEA-COMP:10000"/>
        <dbReference type="Rhea" id="RHEA-COMP:10001"/>
        <dbReference type="ChEBI" id="CHEBI:15378"/>
        <dbReference type="ChEBI" id="CHEBI:16526"/>
        <dbReference type="ChEBI" id="CHEBI:33737"/>
        <dbReference type="ChEBI" id="CHEBI:33738"/>
        <dbReference type="ChEBI" id="CHEBI:35179"/>
        <dbReference type="ChEBI" id="CHEBI:57287"/>
        <dbReference type="ChEBI" id="CHEBI:58342"/>
        <dbReference type="EC" id="1.2.7.11"/>
    </reaction>
</comment>
<reference evidence="19 20" key="1">
    <citation type="submission" date="2024-02" db="EMBL/GenBank/DDBJ databases">
        <title>STSV induces naive adaptation in Sulfolobus.</title>
        <authorList>
            <person name="Xiang X."/>
            <person name="Song M."/>
        </authorList>
    </citation>
    <scope>NUCLEOTIDE SEQUENCE [LARGE SCALE GENOMIC DNA]</scope>
    <source>
        <strain evidence="19 20">RT2</strain>
    </source>
</reference>
<dbReference type="InterPro" id="IPR017900">
    <property type="entry name" value="4Fe4S_Fe_S_CS"/>
</dbReference>
<evidence type="ECO:0000256" key="4">
    <source>
        <dbReference type="ARBA" id="ARBA00011631"/>
    </source>
</evidence>
<gene>
    <name evidence="19" type="ORF">V6M85_01780</name>
</gene>
<evidence type="ECO:0000256" key="2">
    <source>
        <dbReference type="ARBA" id="ARBA00003908"/>
    </source>
</evidence>
<dbReference type="InterPro" id="IPR045025">
    <property type="entry name" value="HACL1-like"/>
</dbReference>
<dbReference type="GO" id="GO:0051539">
    <property type="term" value="F:4 iron, 4 sulfur cluster binding"/>
    <property type="evidence" value="ECO:0007669"/>
    <property type="project" value="UniProtKB-UniRule"/>
</dbReference>
<dbReference type="FunFam" id="3.30.70.20:FF:000077">
    <property type="entry name" value="Indolepyruvate oxidoreductase subunit IorA"/>
    <property type="match status" value="1"/>
</dbReference>
<keyword evidence="20" id="KW-1185">Reference proteome</keyword>
<dbReference type="PANTHER" id="PTHR43710">
    <property type="entry name" value="2-HYDROXYACYL-COA LYASE"/>
    <property type="match status" value="1"/>
</dbReference>
<dbReference type="GeneID" id="89335459"/>
<keyword evidence="8 16" id="KW-0479">Metal-binding</keyword>
<evidence type="ECO:0000256" key="16">
    <source>
        <dbReference type="PIRNR" id="PIRNR006439"/>
    </source>
</evidence>
<comment type="catalytic activity">
    <reaction evidence="14 16">
        <text>indole-3-pyruvate + 2 oxidized [2Fe-2S]-[ferredoxin] + CoA = (indol-3-yl)acetyl-CoA + 2 reduced [2Fe-2S]-[ferredoxin] + CO2 + H(+)</text>
        <dbReference type="Rhea" id="RHEA:12645"/>
        <dbReference type="Rhea" id="RHEA-COMP:10000"/>
        <dbReference type="Rhea" id="RHEA-COMP:10001"/>
        <dbReference type="ChEBI" id="CHEBI:15378"/>
        <dbReference type="ChEBI" id="CHEBI:16526"/>
        <dbReference type="ChEBI" id="CHEBI:17640"/>
        <dbReference type="ChEBI" id="CHEBI:33737"/>
        <dbReference type="ChEBI" id="CHEBI:33738"/>
        <dbReference type="ChEBI" id="CHEBI:57271"/>
        <dbReference type="ChEBI" id="CHEBI:57287"/>
        <dbReference type="EC" id="1.2.7.8"/>
    </reaction>
</comment>
<evidence type="ECO:0000256" key="17">
    <source>
        <dbReference type="PIRSR" id="PIRSR006439-50"/>
    </source>
</evidence>
<sequence length="612" mass="67144">MIELSSSKRLILGNEAIALGALSAGVAVATGYPGTPSTEIIETLIKYGKIYSEWSVNEKVAFETAYGAAINGAFALTAMKHVGLNVAADPLMSSSYTGVEGAFVIVSADDPSMWSSQNEQDNRYYGLHALIPVIEPYDPQSAHLLTIEAFKLSNEVKHPVILRSTTRIGHVRGPVELKPPSKPIFGKLTKNPKQYVLVPENARRNRVEQLRRWEKIGEEVEKLNELIDNDSDNLIIASGISYGYVIDAINELNVKANILRVSTPVPIPKKLILRAISNSSRVLIVEEGEPIVEYQIKDLLYDEGIRVELHGKDLINRVGEMTLDKIYYAFSKFFGLDIITDYLEVPQDLPPRPPALCPGCPHRSSFIDLKKAIVMASLKPNETFISGDIGCYTLGLLPPFEAQDSSTDMGSSIGIANGVYRATGSIPIAVIGDSTFFHSGLSALANAVYNKTPMLVLVLDNRSTAMTGQQPSPSKELDIGEVAKGLGVNYIKYIDPFDTNSSIKELSEALKWVKNNRQPAVVIAKRVCALLVLDNVEESNLPKAVVKLEKCTGCSICYDYFTCPAIIPRNDKKAEIDVYNCIGCGACIPICPFKAISLEGYKPEKWDELWLQ</sequence>
<evidence type="ECO:0000259" key="18">
    <source>
        <dbReference type="PROSITE" id="PS51379"/>
    </source>
</evidence>
<dbReference type="InterPro" id="IPR002880">
    <property type="entry name" value="Pyrv_Fd/Flavodoxin_OxRdtase_N"/>
</dbReference>
<evidence type="ECO:0000256" key="7">
    <source>
        <dbReference type="ARBA" id="ARBA00022485"/>
    </source>
</evidence>
<comment type="function">
    <text evidence="1 16">Catalyzes the ferredoxin-dependent oxidative decarboxylation of arylpyruvates.</text>
</comment>
<evidence type="ECO:0000256" key="12">
    <source>
        <dbReference type="ARBA" id="ARBA00023014"/>
    </source>
</evidence>
<evidence type="ECO:0000256" key="9">
    <source>
        <dbReference type="ARBA" id="ARBA00022982"/>
    </source>
</evidence>
<evidence type="ECO:0000256" key="1">
    <source>
        <dbReference type="ARBA" id="ARBA00002995"/>
    </source>
</evidence>
<feature type="domain" description="4Fe-4S ferredoxin-type" evidence="18">
    <location>
        <begin position="542"/>
        <end position="571"/>
    </location>
</feature>
<dbReference type="InterPro" id="IPR009014">
    <property type="entry name" value="Transketo_C/PFOR_II"/>
</dbReference>
<dbReference type="Proteomes" id="UP001432202">
    <property type="component" value="Chromosome"/>
</dbReference>
<dbReference type="AlphaFoldDB" id="A0AAX4L0X5"/>
<dbReference type="PANTHER" id="PTHR43710:SF7">
    <property type="entry name" value="INDOLEPYRUVATE OXIDOREDUCTASE SUBUNIT IORA"/>
    <property type="match status" value="1"/>
</dbReference>
<dbReference type="RefSeq" id="WP_338602225.1">
    <property type="nucleotide sequence ID" value="NZ_CP146016.1"/>
</dbReference>
<keyword evidence="9 16" id="KW-0249">Electron transport</keyword>
<keyword evidence="7 16" id="KW-0004">4Fe-4S</keyword>
<evidence type="ECO:0000256" key="13">
    <source>
        <dbReference type="ARBA" id="ARBA00030514"/>
    </source>
</evidence>
<dbReference type="GO" id="GO:0043805">
    <property type="term" value="F:indolepyruvate ferredoxin oxidoreductase activity"/>
    <property type="evidence" value="ECO:0007669"/>
    <property type="project" value="UniProtKB-UniRule"/>
</dbReference>
<dbReference type="SUPFAM" id="SSF52922">
    <property type="entry name" value="TK C-terminal domain-like"/>
    <property type="match status" value="1"/>
</dbReference>
<dbReference type="PIRSF" id="PIRSF006439">
    <property type="entry name" value="Indolepyruvate_ferr_oxidored"/>
    <property type="match status" value="1"/>
</dbReference>
<dbReference type="GO" id="GO:0019164">
    <property type="term" value="F:pyruvate synthase activity"/>
    <property type="evidence" value="ECO:0007669"/>
    <property type="project" value="UniProtKB-ARBA"/>
</dbReference>
<feature type="binding site" evidence="17">
    <location>
        <position position="587"/>
    </location>
    <ligand>
        <name>[4Fe-4S] cluster</name>
        <dbReference type="ChEBI" id="CHEBI:49883"/>
        <label>2</label>
    </ligand>
</feature>
<evidence type="ECO:0000256" key="10">
    <source>
        <dbReference type="ARBA" id="ARBA00023002"/>
    </source>
</evidence>
<proteinExistence type="predicted"/>
<evidence type="ECO:0000256" key="3">
    <source>
        <dbReference type="ARBA" id="ARBA00011238"/>
    </source>
</evidence>
<evidence type="ECO:0000256" key="15">
    <source>
        <dbReference type="ARBA" id="ARBA00048893"/>
    </source>
</evidence>
<dbReference type="Gene3D" id="3.30.70.20">
    <property type="match status" value="1"/>
</dbReference>
<dbReference type="FunFam" id="3.40.50.970:FF:000109">
    <property type="entry name" value="Indolepyruvate oxidoreductase subunit IorA"/>
    <property type="match status" value="1"/>
</dbReference>
<organism evidence="19 20">
    <name type="scientific">Sulfolobus tengchongensis</name>
    <dbReference type="NCBI Taxonomy" id="207809"/>
    <lineage>
        <taxon>Archaea</taxon>
        <taxon>Thermoproteota</taxon>
        <taxon>Thermoprotei</taxon>
        <taxon>Sulfolobales</taxon>
        <taxon>Sulfolobaceae</taxon>
        <taxon>Sulfolobus</taxon>
    </lineage>
</organism>
<feature type="binding site" evidence="17">
    <location>
        <position position="554"/>
    </location>
    <ligand>
        <name>[4Fe-4S] cluster</name>
        <dbReference type="ChEBI" id="CHEBI:49883"/>
        <label>1</label>
    </ligand>
</feature>
<dbReference type="PROSITE" id="PS51379">
    <property type="entry name" value="4FE4S_FER_2"/>
    <property type="match status" value="2"/>
</dbReference>
<dbReference type="InterPro" id="IPR029061">
    <property type="entry name" value="THDP-binding"/>
</dbReference>
<keyword evidence="10 16" id="KW-0560">Oxidoreductase</keyword>
<accession>A0AAX4L0X5</accession>
<comment type="cofactor">
    <cofactor evidence="16 17">
        <name>[4Fe-4S] cluster</name>
        <dbReference type="ChEBI" id="CHEBI:49883"/>
    </cofactor>
    <text evidence="16 17">Binds 2 [4Fe-4S] clusters. In this family the first cluster has a non-standard and varying [4Fe-4S] binding motif CX(2)CX(2)CX(4-5)CP.</text>
</comment>